<dbReference type="Proteomes" id="UP000266861">
    <property type="component" value="Unassembled WGS sequence"/>
</dbReference>
<organism evidence="3 4">
    <name type="scientific">Diversispora epigaea</name>
    <dbReference type="NCBI Taxonomy" id="1348612"/>
    <lineage>
        <taxon>Eukaryota</taxon>
        <taxon>Fungi</taxon>
        <taxon>Fungi incertae sedis</taxon>
        <taxon>Mucoromycota</taxon>
        <taxon>Glomeromycotina</taxon>
        <taxon>Glomeromycetes</taxon>
        <taxon>Diversisporales</taxon>
        <taxon>Diversisporaceae</taxon>
        <taxon>Diversispora</taxon>
    </lineage>
</organism>
<keyword evidence="4" id="KW-1185">Reference proteome</keyword>
<keyword evidence="2" id="KW-0472">Membrane</keyword>
<sequence length="450" mass="51890">MALPPTDNNEENTTSHETFYFVKLRDYFKEWERLWSFSDTNIIIVTILSLLSLIVGVFLFISHQQGDESKIKEIFSSAFSGIISTTGILGGLSSIKDVVFKSRLETFDGLYKEEADLKIKRTKAWTLHEIDPEHSDYDEKHRKELYFMKKLVEHVRIMLIFRSIWAIVFSLSLAVLSTIAIYSLIGEFDIHIFLIIDVILIAYSTSLVSASLYILFLTKLIIPRFVNTLMVKSKNNKSKEGKNKEEDKSKGTNNLITSEEGKEGNNNSKEHNDFLFSDKIKVSKFITQETKWFDLTLMLIYGIPILYLSLFLGLIIRKDKIDNEGNEGNEGKKPKKLSFTIPWPFPIIFWVPTLFLYIIKNLVNNYYEDKEKGNDTDKEKGSYEEKDRDNVLKASAIEITDELRLRRVMMSEFEMRAIIKLLYGSEHGKEVTVGVNKAPKESDVLDDNSS</sequence>
<feature type="transmembrane region" description="Helical" evidence="2">
    <location>
        <begin position="337"/>
        <end position="359"/>
    </location>
</feature>
<feature type="transmembrane region" description="Helical" evidence="2">
    <location>
        <begin position="164"/>
        <end position="185"/>
    </location>
</feature>
<comment type="caution">
    <text evidence="3">The sequence shown here is derived from an EMBL/GenBank/DDBJ whole genome shotgun (WGS) entry which is preliminary data.</text>
</comment>
<dbReference type="EMBL" id="PQFF01000204">
    <property type="protein sequence ID" value="RHZ74775.1"/>
    <property type="molecule type" value="Genomic_DNA"/>
</dbReference>
<gene>
    <name evidence="3" type="ORF">Glove_219g20</name>
</gene>
<feature type="transmembrane region" description="Helical" evidence="2">
    <location>
        <begin position="295"/>
        <end position="316"/>
    </location>
</feature>
<dbReference type="AlphaFoldDB" id="A0A397IG62"/>
<feature type="transmembrane region" description="Helical" evidence="2">
    <location>
        <begin position="192"/>
        <end position="216"/>
    </location>
</feature>
<name>A0A397IG62_9GLOM</name>
<evidence type="ECO:0000256" key="1">
    <source>
        <dbReference type="SAM" id="MobiDB-lite"/>
    </source>
</evidence>
<feature type="region of interest" description="Disordered" evidence="1">
    <location>
        <begin position="236"/>
        <end position="267"/>
    </location>
</feature>
<accession>A0A397IG62</accession>
<evidence type="ECO:0000313" key="3">
    <source>
        <dbReference type="EMBL" id="RHZ74775.1"/>
    </source>
</evidence>
<dbReference type="OrthoDB" id="2449757at2759"/>
<proteinExistence type="predicted"/>
<keyword evidence="2" id="KW-1133">Transmembrane helix</keyword>
<protein>
    <submittedName>
        <fullName evidence="3">Uncharacterized protein</fullName>
    </submittedName>
</protein>
<evidence type="ECO:0000313" key="4">
    <source>
        <dbReference type="Proteomes" id="UP000266861"/>
    </source>
</evidence>
<evidence type="ECO:0000256" key="2">
    <source>
        <dbReference type="SAM" id="Phobius"/>
    </source>
</evidence>
<feature type="compositionally biased region" description="Basic and acidic residues" evidence="1">
    <location>
        <begin position="237"/>
        <end position="250"/>
    </location>
</feature>
<reference evidence="3 4" key="1">
    <citation type="submission" date="2018-08" db="EMBL/GenBank/DDBJ databases">
        <title>Genome and evolution of the arbuscular mycorrhizal fungus Diversispora epigaea (formerly Glomus versiforme) and its bacterial endosymbionts.</title>
        <authorList>
            <person name="Sun X."/>
            <person name="Fei Z."/>
            <person name="Harrison M."/>
        </authorList>
    </citation>
    <scope>NUCLEOTIDE SEQUENCE [LARGE SCALE GENOMIC DNA]</scope>
    <source>
        <strain evidence="3 4">IT104</strain>
    </source>
</reference>
<keyword evidence="2" id="KW-0812">Transmembrane</keyword>
<feature type="transmembrane region" description="Helical" evidence="2">
    <location>
        <begin position="42"/>
        <end position="62"/>
    </location>
</feature>